<comment type="caution">
    <text evidence="1">The sequence shown here is derived from an EMBL/GenBank/DDBJ whole genome shotgun (WGS) entry which is preliminary data.</text>
</comment>
<evidence type="ECO:0000313" key="1">
    <source>
        <dbReference type="EMBL" id="KAK7037368.1"/>
    </source>
</evidence>
<sequence>MEAGSVADTSIEPGQEVDFDFSLEGSKTLIYFPVRGEPCLVDINRLSLLERDYEPYVPARLRGPVGTRILRRAYVGTGGMEYFMLIYVEQGSKCRLPVNEFITSVLDKLGNGFGRPWVGPMLVEPDVMEVLSPDRVVPKACEIVRYIQLFHAFLQNPGSNADCSGMVWAQDQVRAAIKREM</sequence>
<keyword evidence="2" id="KW-1185">Reference proteome</keyword>
<name>A0AAW0CEA1_9AGAR</name>
<gene>
    <name evidence="1" type="ORF">VNI00_011118</name>
</gene>
<evidence type="ECO:0000313" key="2">
    <source>
        <dbReference type="Proteomes" id="UP001383192"/>
    </source>
</evidence>
<organism evidence="1 2">
    <name type="scientific">Paramarasmius palmivorus</name>
    <dbReference type="NCBI Taxonomy" id="297713"/>
    <lineage>
        <taxon>Eukaryota</taxon>
        <taxon>Fungi</taxon>
        <taxon>Dikarya</taxon>
        <taxon>Basidiomycota</taxon>
        <taxon>Agaricomycotina</taxon>
        <taxon>Agaricomycetes</taxon>
        <taxon>Agaricomycetidae</taxon>
        <taxon>Agaricales</taxon>
        <taxon>Marasmiineae</taxon>
        <taxon>Marasmiaceae</taxon>
        <taxon>Paramarasmius</taxon>
    </lineage>
</organism>
<dbReference type="Proteomes" id="UP001383192">
    <property type="component" value="Unassembled WGS sequence"/>
</dbReference>
<protein>
    <submittedName>
        <fullName evidence="1">Uncharacterized protein</fullName>
    </submittedName>
</protein>
<dbReference type="EMBL" id="JAYKXP010000047">
    <property type="protein sequence ID" value="KAK7037368.1"/>
    <property type="molecule type" value="Genomic_DNA"/>
</dbReference>
<proteinExistence type="predicted"/>
<reference evidence="1 2" key="1">
    <citation type="submission" date="2024-01" db="EMBL/GenBank/DDBJ databases">
        <title>A draft genome for a cacao thread blight-causing isolate of Paramarasmius palmivorus.</title>
        <authorList>
            <person name="Baruah I.K."/>
            <person name="Bukari Y."/>
            <person name="Amoako-Attah I."/>
            <person name="Meinhardt L.W."/>
            <person name="Bailey B.A."/>
            <person name="Cohen S.P."/>
        </authorList>
    </citation>
    <scope>NUCLEOTIDE SEQUENCE [LARGE SCALE GENOMIC DNA]</scope>
    <source>
        <strain evidence="1 2">GH-12</strain>
    </source>
</reference>
<dbReference type="AlphaFoldDB" id="A0AAW0CEA1"/>
<accession>A0AAW0CEA1</accession>